<dbReference type="EMBL" id="CAQQ02115851">
    <property type="status" value="NOT_ANNOTATED_CDS"/>
    <property type="molecule type" value="Genomic_DNA"/>
</dbReference>
<proteinExistence type="predicted"/>
<evidence type="ECO:0000313" key="2">
    <source>
        <dbReference type="Proteomes" id="UP000015102"/>
    </source>
</evidence>
<dbReference type="AlphaFoldDB" id="T1GC52"/>
<dbReference type="EnsemblMetazoa" id="MESCA000850-RA">
    <property type="protein sequence ID" value="MESCA000850-PA"/>
    <property type="gene ID" value="MESCA000850"/>
</dbReference>
<dbReference type="STRING" id="36166.T1GC52"/>
<keyword evidence="2" id="KW-1185">Reference proteome</keyword>
<dbReference type="HOGENOM" id="CLU_2186945_0_0_1"/>
<evidence type="ECO:0000313" key="1">
    <source>
        <dbReference type="EnsemblMetazoa" id="MESCA000850-PA"/>
    </source>
</evidence>
<reference evidence="1" key="2">
    <citation type="submission" date="2015-06" db="UniProtKB">
        <authorList>
            <consortium name="EnsemblMetazoa"/>
        </authorList>
    </citation>
    <scope>IDENTIFICATION</scope>
</reference>
<organism evidence="1 2">
    <name type="scientific">Megaselia scalaris</name>
    <name type="common">Humpbacked fly</name>
    <name type="synonym">Phora scalaris</name>
    <dbReference type="NCBI Taxonomy" id="36166"/>
    <lineage>
        <taxon>Eukaryota</taxon>
        <taxon>Metazoa</taxon>
        <taxon>Ecdysozoa</taxon>
        <taxon>Arthropoda</taxon>
        <taxon>Hexapoda</taxon>
        <taxon>Insecta</taxon>
        <taxon>Pterygota</taxon>
        <taxon>Neoptera</taxon>
        <taxon>Endopterygota</taxon>
        <taxon>Diptera</taxon>
        <taxon>Brachycera</taxon>
        <taxon>Muscomorpha</taxon>
        <taxon>Platypezoidea</taxon>
        <taxon>Phoridae</taxon>
        <taxon>Megaseliini</taxon>
        <taxon>Megaselia</taxon>
    </lineage>
</organism>
<dbReference type="Proteomes" id="UP000015102">
    <property type="component" value="Unassembled WGS sequence"/>
</dbReference>
<reference evidence="2" key="1">
    <citation type="submission" date="2013-02" db="EMBL/GenBank/DDBJ databases">
        <authorList>
            <person name="Hughes D."/>
        </authorList>
    </citation>
    <scope>NUCLEOTIDE SEQUENCE</scope>
    <source>
        <strain>Durham</strain>
        <strain evidence="2">NC isolate 2 -- Noor lab</strain>
    </source>
</reference>
<protein>
    <submittedName>
        <fullName evidence="1">Uncharacterized protein</fullName>
    </submittedName>
</protein>
<dbReference type="EMBL" id="CAQQ02115850">
    <property type="status" value="NOT_ANNOTATED_CDS"/>
    <property type="molecule type" value="Genomic_DNA"/>
</dbReference>
<sequence length="109" mass="12420">MDNLLNLGVSNYLKQIKNTSKLDQEYLCLGVYKHARHPNPSIADLNFDQPLRNNLVRNQFLQKLHSEITTFENCTIIAPSSRQKSPVFRQSPVNKSMCPSPLFGAVDFN</sequence>
<accession>T1GC52</accession>
<name>T1GC52_MEGSC</name>